<evidence type="ECO:0000256" key="1">
    <source>
        <dbReference type="ARBA" id="ARBA00022612"/>
    </source>
</evidence>
<dbReference type="GO" id="GO:0008233">
    <property type="term" value="F:peptidase activity"/>
    <property type="evidence" value="ECO:0007669"/>
    <property type="project" value="UniProtKB-KW"/>
</dbReference>
<dbReference type="NCBIfam" id="TIGR01543">
    <property type="entry name" value="proheadase_HK97"/>
    <property type="match status" value="1"/>
</dbReference>
<keyword evidence="3" id="KW-0378">Hydrolase</keyword>
<evidence type="ECO:0000313" key="6">
    <source>
        <dbReference type="Proteomes" id="UP000284716"/>
    </source>
</evidence>
<evidence type="ECO:0000256" key="2">
    <source>
        <dbReference type="ARBA" id="ARBA00022670"/>
    </source>
</evidence>
<dbReference type="Proteomes" id="UP000284716">
    <property type="component" value="Unassembled WGS sequence"/>
</dbReference>
<protein>
    <submittedName>
        <fullName evidence="5">Phage prohead protease, HK97 family</fullName>
    </submittedName>
</protein>
<keyword evidence="2 5" id="KW-0645">Protease</keyword>
<evidence type="ECO:0000256" key="3">
    <source>
        <dbReference type="ARBA" id="ARBA00022801"/>
    </source>
</evidence>
<proteinExistence type="predicted"/>
<dbReference type="AlphaFoldDB" id="A0A422M0E2"/>
<feature type="domain" description="Prohead serine protease" evidence="4">
    <location>
        <begin position="14"/>
        <end position="180"/>
    </location>
</feature>
<accession>A0A422M0E2</accession>
<dbReference type="GO" id="GO:0006508">
    <property type="term" value="P:proteolysis"/>
    <property type="evidence" value="ECO:0007669"/>
    <property type="project" value="UniProtKB-KW"/>
</dbReference>
<organism evidence="5 6">
    <name type="scientific">Lacticaseibacillus paracasei</name>
    <name type="common">Lactobacillus paracasei</name>
    <dbReference type="NCBI Taxonomy" id="1597"/>
    <lineage>
        <taxon>Bacteria</taxon>
        <taxon>Bacillati</taxon>
        <taxon>Bacillota</taxon>
        <taxon>Bacilli</taxon>
        <taxon>Lactobacillales</taxon>
        <taxon>Lactobacillaceae</taxon>
        <taxon>Lacticaseibacillus</taxon>
    </lineage>
</organism>
<keyword evidence="1" id="KW-1188">Viral release from host cell</keyword>
<reference evidence="5 6" key="1">
    <citation type="journal article" date="2018" name="Front. Microbiol.">
        <title>Conversion of Methionine to Cysteine in Lactobacillus paracasei Depends on the Highly Mobile cysK-ctl-cysE Gene Cluster.</title>
        <authorList>
            <person name="Wuthrich D."/>
            <person name="Irmler S."/>
            <person name="Berthoud H."/>
            <person name="Guggenbuhl B."/>
            <person name="Eugster E."/>
            <person name="Bruggmann R."/>
        </authorList>
    </citation>
    <scope>NUCLEOTIDE SEQUENCE [LARGE SCALE GENOMIC DNA]</scope>
    <source>
        <strain evidence="5 6">FAM18157</strain>
    </source>
</reference>
<evidence type="ECO:0000259" key="4">
    <source>
        <dbReference type="Pfam" id="PF04586"/>
    </source>
</evidence>
<comment type="caution">
    <text evidence="5">The sequence shown here is derived from an EMBL/GenBank/DDBJ whole genome shotgun (WGS) entry which is preliminary data.</text>
</comment>
<dbReference type="InterPro" id="IPR006433">
    <property type="entry name" value="Prohead_protease"/>
</dbReference>
<sequence>MPKEIRMAAEPMQIRDGDDDHPTVIDGYALKFNRKSDPMGFGDYSFREQIDPHALDNADMSNVVALFNHDQNQVLGRTGINLQLSVDDTGLKYTLTPPDTQLGRDLLENVRQGIISQSSFAFTIPDDTDAQKWTRDGDAEAPYNRLIRSIDHIYDVSPVTTPAYPDTEVKVGARSLEQIKALDQPPEWKLKRRKMLYQLTKEDLLKGIE</sequence>
<dbReference type="RefSeq" id="WP_123032034.1">
    <property type="nucleotide sequence ID" value="NZ_LKFS01000082.1"/>
</dbReference>
<dbReference type="Pfam" id="PF04586">
    <property type="entry name" value="Peptidase_S78"/>
    <property type="match status" value="1"/>
</dbReference>
<dbReference type="InterPro" id="IPR054613">
    <property type="entry name" value="Peptidase_S78_dom"/>
</dbReference>
<name>A0A422M0E2_LACPA</name>
<dbReference type="EMBL" id="LKFS01000082">
    <property type="protein sequence ID" value="RND80139.1"/>
    <property type="molecule type" value="Genomic_DNA"/>
</dbReference>
<gene>
    <name evidence="5" type="ORF">FAM18157_02172</name>
</gene>
<evidence type="ECO:0000313" key="5">
    <source>
        <dbReference type="EMBL" id="RND80139.1"/>
    </source>
</evidence>